<evidence type="ECO:0000313" key="1">
    <source>
        <dbReference type="EMBL" id="CAD7704034.1"/>
    </source>
</evidence>
<organism evidence="1 2">
    <name type="scientific">Ostreobium quekettii</name>
    <dbReference type="NCBI Taxonomy" id="121088"/>
    <lineage>
        <taxon>Eukaryota</taxon>
        <taxon>Viridiplantae</taxon>
        <taxon>Chlorophyta</taxon>
        <taxon>core chlorophytes</taxon>
        <taxon>Ulvophyceae</taxon>
        <taxon>TCBD clade</taxon>
        <taxon>Bryopsidales</taxon>
        <taxon>Ostreobineae</taxon>
        <taxon>Ostreobiaceae</taxon>
        <taxon>Ostreobium</taxon>
    </lineage>
</organism>
<dbReference type="AlphaFoldDB" id="A0A8S1JDX4"/>
<accession>A0A8S1JDX4</accession>
<evidence type="ECO:0000313" key="2">
    <source>
        <dbReference type="Proteomes" id="UP000708148"/>
    </source>
</evidence>
<keyword evidence="2" id="KW-1185">Reference proteome</keyword>
<name>A0A8S1JDX4_9CHLO</name>
<protein>
    <submittedName>
        <fullName evidence="1">Uncharacterized protein</fullName>
    </submittedName>
</protein>
<reference evidence="1" key="1">
    <citation type="submission" date="2020-12" db="EMBL/GenBank/DDBJ databases">
        <authorList>
            <person name="Iha C."/>
        </authorList>
    </citation>
    <scope>NUCLEOTIDE SEQUENCE</scope>
</reference>
<dbReference type="OrthoDB" id="48489at2759"/>
<dbReference type="EMBL" id="CAJHUC010002598">
    <property type="protein sequence ID" value="CAD7704034.1"/>
    <property type="molecule type" value="Genomic_DNA"/>
</dbReference>
<dbReference type="Proteomes" id="UP000708148">
    <property type="component" value="Unassembled WGS sequence"/>
</dbReference>
<gene>
    <name evidence="1" type="ORF">OSTQU699_LOCUS9391</name>
</gene>
<comment type="caution">
    <text evidence="1">The sequence shown here is derived from an EMBL/GenBank/DDBJ whole genome shotgun (WGS) entry which is preliminary data.</text>
</comment>
<sequence length="772" mass="77205">MIGAGTGRLIGRQPGRQADDLFVAARNRFCGSAPVGGDEGRGGTVGRLTDPFLGVPESPVSEYGIVVAEEEDAHGGVWSPGEDCVGRSAVDDAHGRLLGDEQGWASSAGVAGGEEGGAAPQAMHRLALSKNDDGDDGIVAGVETDGAECFFSPVGTTTFESACSGVVLGVEDVESDAGEGVGAAGPAFGAAGDGVTMGVEEGKAPARAARAESAGNDGDPLRSYAVLGPGSGHGTVEGIEQDAGTSWVPRDFAAPVRGDPDIMAGAAQRAWRPIAMDDAVHDDGHDDDLVVEGVEEDRAGNSRQLTGEPVLGSDECKDVILAGTQDLALENARPSIEVAIFATVDYHSDTVVSTEDVDDGIVAGVDEGVIDYVGRTAAGAEEDDGIVAGVEEGATDYVDSTTAGAEEVDEGIVAGVEEGAIDCVGRTVADTEEVDDGFVAGVAEGAIDDVGRTAAAAEEVDDGIVAGVEEGAIDYVDSTTVGTEEVDEGIVAGAEEGAIDYVGSTVMSIEKVDDGIVAGVAEGAIDYVGSIVAGTEEVDDGIVAGVEEDTTDYVDSTTVGTEEVDEGIVAGVEEGAIDCVGSIAVSTEEFNDGVVAGVEQGAINYVGSTAVHTKGADDGILTGVEECAIDYVGSAVVGTEEVGDGIVAGVEEAATGYIQEATWSGHGNAATAEKQADGVLLGVGNDVLEQPGLPAGPACSDQEGDVVEGAEGNVSGYAGCPDRPAGRAGDEGGHGIVEGAQEATIQFAGPSFEIGVLTNADCWDGQGIVEGV</sequence>
<proteinExistence type="predicted"/>